<evidence type="ECO:0000256" key="2">
    <source>
        <dbReference type="SAM" id="Phobius"/>
    </source>
</evidence>
<keyword evidence="2" id="KW-0472">Membrane</keyword>
<keyword evidence="4" id="KW-1185">Reference proteome</keyword>
<protein>
    <submittedName>
        <fullName evidence="3">Uncharacterized protein</fullName>
    </submittedName>
</protein>
<feature type="region of interest" description="Disordered" evidence="1">
    <location>
        <begin position="64"/>
        <end position="130"/>
    </location>
</feature>
<accession>A0A1X0NU39</accession>
<gene>
    <name evidence="3" type="ORF">TM35_000182830</name>
</gene>
<comment type="caution">
    <text evidence="3">The sequence shown here is derived from an EMBL/GenBank/DDBJ whole genome shotgun (WGS) entry which is preliminary data.</text>
</comment>
<dbReference type="RefSeq" id="XP_028882292.1">
    <property type="nucleotide sequence ID" value="XM_029026596.1"/>
</dbReference>
<dbReference type="AlphaFoldDB" id="A0A1X0NU39"/>
<keyword evidence="2" id="KW-1133">Transmembrane helix</keyword>
<name>A0A1X0NU39_9TRYP</name>
<evidence type="ECO:0000256" key="1">
    <source>
        <dbReference type="SAM" id="MobiDB-lite"/>
    </source>
</evidence>
<reference evidence="3 4" key="1">
    <citation type="submission" date="2017-03" db="EMBL/GenBank/DDBJ databases">
        <title>An alternative strategy for trypanosome survival in the mammalian bloodstream revealed through genome and transcriptome analysis of the ubiquitous bovine parasite Trypanosoma (Megatrypanum) theileri.</title>
        <authorList>
            <person name="Kelly S."/>
            <person name="Ivens A."/>
            <person name="Mott A."/>
            <person name="O'Neill E."/>
            <person name="Emms D."/>
            <person name="Macleod O."/>
            <person name="Voorheis P."/>
            <person name="Matthews J."/>
            <person name="Matthews K."/>
            <person name="Carrington M."/>
        </authorList>
    </citation>
    <scope>NUCLEOTIDE SEQUENCE [LARGE SCALE GENOMIC DNA]</scope>
    <source>
        <strain evidence="3">Edinburgh</strain>
    </source>
</reference>
<evidence type="ECO:0000313" key="4">
    <source>
        <dbReference type="Proteomes" id="UP000192257"/>
    </source>
</evidence>
<organism evidence="3 4">
    <name type="scientific">Trypanosoma theileri</name>
    <dbReference type="NCBI Taxonomy" id="67003"/>
    <lineage>
        <taxon>Eukaryota</taxon>
        <taxon>Discoba</taxon>
        <taxon>Euglenozoa</taxon>
        <taxon>Kinetoplastea</taxon>
        <taxon>Metakinetoplastina</taxon>
        <taxon>Trypanosomatida</taxon>
        <taxon>Trypanosomatidae</taxon>
        <taxon>Trypanosoma</taxon>
    </lineage>
</organism>
<feature type="compositionally biased region" description="Basic residues" evidence="1">
    <location>
        <begin position="101"/>
        <end position="110"/>
    </location>
</feature>
<keyword evidence="2" id="KW-0812">Transmembrane</keyword>
<feature type="compositionally biased region" description="Polar residues" evidence="1">
    <location>
        <begin position="1"/>
        <end position="14"/>
    </location>
</feature>
<feature type="transmembrane region" description="Helical" evidence="2">
    <location>
        <begin position="141"/>
        <end position="166"/>
    </location>
</feature>
<sequence>MGTVSSKSSTSTRPIGSVDEVPNHVRPSCTAVSRKTTELCEFCGYGGAHAAAAAYTVPLTRSFVAPPRGRKRKKEEKQSPSPEPNPTREKGFSSERAAGRGMKRNRGGRPQKREKGRAAPPAPSSVEVVGGRSPRGVARLFWVWGLLFAGDWFFCWVLCGGGLRFYCCEMGVV</sequence>
<evidence type="ECO:0000313" key="3">
    <source>
        <dbReference type="EMBL" id="ORC88226.1"/>
    </source>
</evidence>
<dbReference type="Proteomes" id="UP000192257">
    <property type="component" value="Unassembled WGS sequence"/>
</dbReference>
<feature type="region of interest" description="Disordered" evidence="1">
    <location>
        <begin position="1"/>
        <end position="27"/>
    </location>
</feature>
<dbReference type="VEuPathDB" id="TriTrypDB:TM35_000182830"/>
<proteinExistence type="predicted"/>
<dbReference type="EMBL" id="NBCO01000018">
    <property type="protein sequence ID" value="ORC88226.1"/>
    <property type="molecule type" value="Genomic_DNA"/>
</dbReference>
<dbReference type="GeneID" id="39986376"/>